<evidence type="ECO:0000313" key="9">
    <source>
        <dbReference type="Proteomes" id="UP001501536"/>
    </source>
</evidence>
<gene>
    <name evidence="5" type="primary">adk</name>
    <name evidence="8" type="ORF">GCM10022377_09120</name>
</gene>
<name>A0ABP7D3R1_9MICC</name>
<comment type="subunit">
    <text evidence="5 7">Monomer.</text>
</comment>
<feature type="binding site" evidence="5">
    <location>
        <position position="173"/>
    </location>
    <ligand>
        <name>ATP</name>
        <dbReference type="ChEBI" id="CHEBI:30616"/>
    </ligand>
</feature>
<dbReference type="RefSeq" id="WP_344880593.1">
    <property type="nucleotide sequence ID" value="NZ_BAABCJ010000001.1"/>
</dbReference>
<evidence type="ECO:0000256" key="6">
    <source>
        <dbReference type="RuleBase" id="RU003330"/>
    </source>
</evidence>
<comment type="caution">
    <text evidence="8">The sequence shown here is derived from an EMBL/GenBank/DDBJ whole genome shotgun (WGS) entry which is preliminary data.</text>
</comment>
<feature type="binding site" evidence="5">
    <location>
        <begin position="58"/>
        <end position="60"/>
    </location>
    <ligand>
        <name>AMP</name>
        <dbReference type="ChEBI" id="CHEBI:456215"/>
    </ligand>
</feature>
<dbReference type="InterPro" id="IPR000850">
    <property type="entry name" value="Adenylat/UMP-CMP_kin"/>
</dbReference>
<organism evidence="8 9">
    <name type="scientific">Zhihengliuella alba</name>
    <dbReference type="NCBI Taxonomy" id="547018"/>
    <lineage>
        <taxon>Bacteria</taxon>
        <taxon>Bacillati</taxon>
        <taxon>Actinomycetota</taxon>
        <taxon>Actinomycetes</taxon>
        <taxon>Micrococcales</taxon>
        <taxon>Micrococcaceae</taxon>
        <taxon>Zhihengliuella</taxon>
    </lineage>
</organism>
<dbReference type="EMBL" id="BAABCJ010000001">
    <property type="protein sequence ID" value="GAA3698330.1"/>
    <property type="molecule type" value="Genomic_DNA"/>
</dbReference>
<comment type="subcellular location">
    <subcellularLocation>
        <location evidence="5 7">Cytoplasm</location>
    </subcellularLocation>
</comment>
<comment type="domain">
    <text evidence="5">Consists of three domains, a large central CORE domain and two small peripheral domains, NMPbind and LID, which undergo movements during catalysis. The LID domain closes over the site of phosphoryl transfer upon ATP binding. Assembling and dissambling the active center during each catalytic cycle provides an effective means to prevent ATP hydrolysis.</text>
</comment>
<dbReference type="PRINTS" id="PR00094">
    <property type="entry name" value="ADENYLTKNASE"/>
</dbReference>
<feature type="binding site" evidence="5">
    <location>
        <begin position="11"/>
        <end position="16"/>
    </location>
    <ligand>
        <name>ATP</name>
        <dbReference type="ChEBI" id="CHEBI:30616"/>
    </ligand>
</feature>
<dbReference type="GO" id="GO:0016301">
    <property type="term" value="F:kinase activity"/>
    <property type="evidence" value="ECO:0007669"/>
    <property type="project" value="UniProtKB-KW"/>
</dbReference>
<keyword evidence="2 5" id="KW-0545">Nucleotide biosynthesis</keyword>
<dbReference type="SUPFAM" id="SSF52540">
    <property type="entry name" value="P-loop containing nucleoside triphosphate hydrolases"/>
    <property type="match status" value="1"/>
</dbReference>
<dbReference type="HAMAP" id="MF_00235">
    <property type="entry name" value="Adenylate_kinase_Adk"/>
    <property type="match status" value="1"/>
</dbReference>
<feature type="binding site" evidence="5">
    <location>
        <position position="32"/>
    </location>
    <ligand>
        <name>AMP</name>
        <dbReference type="ChEBI" id="CHEBI:456215"/>
    </ligand>
</feature>
<sequence length="191" mass="20918">MTRLLIVGPPGSGKGTQAVRISERLGVVAISTGDIFRANVKGGTPLGLEAKKYIDAGDFVPDSVTNNMVRDRLQQEDVKDGFLLDGYPRTSPQVDELDSILAENGQELDAVLQLTADDEELVERLLKRAAVEGRADDTEDVIRHRLALYHEQTEVVVKRYRERGIVREVNGIGEIDEVTARVLDALGQPAA</sequence>
<evidence type="ECO:0000256" key="1">
    <source>
        <dbReference type="ARBA" id="ARBA00022679"/>
    </source>
</evidence>
<dbReference type="NCBIfam" id="NF011101">
    <property type="entry name" value="PRK14528.1"/>
    <property type="match status" value="1"/>
</dbReference>
<dbReference type="NCBIfam" id="NF001381">
    <property type="entry name" value="PRK00279.1-3"/>
    <property type="match status" value="1"/>
</dbReference>
<evidence type="ECO:0000256" key="4">
    <source>
        <dbReference type="ARBA" id="ARBA00022777"/>
    </source>
</evidence>
<dbReference type="InterPro" id="IPR033690">
    <property type="entry name" value="Adenylat_kinase_CS"/>
</dbReference>
<dbReference type="Gene3D" id="3.40.50.300">
    <property type="entry name" value="P-loop containing nucleotide triphosphate hydrolases"/>
    <property type="match status" value="1"/>
</dbReference>
<dbReference type="PANTHER" id="PTHR23359">
    <property type="entry name" value="NUCLEOTIDE KINASE"/>
    <property type="match status" value="1"/>
</dbReference>
<feature type="binding site" evidence="5">
    <location>
        <position position="37"/>
    </location>
    <ligand>
        <name>AMP</name>
        <dbReference type="ChEBI" id="CHEBI:456215"/>
    </ligand>
</feature>
<evidence type="ECO:0000256" key="5">
    <source>
        <dbReference type="HAMAP-Rule" id="MF_00235"/>
    </source>
</evidence>
<feature type="binding site" evidence="5">
    <location>
        <position position="128"/>
    </location>
    <ligand>
        <name>ATP</name>
        <dbReference type="ChEBI" id="CHEBI:30616"/>
    </ligand>
</feature>
<protein>
    <recommendedName>
        <fullName evidence="5 7">Adenylate kinase</fullName>
        <shortName evidence="5">AK</shortName>
        <ecNumber evidence="5 7">2.7.4.3</ecNumber>
    </recommendedName>
    <alternativeName>
        <fullName evidence="5">ATP-AMP transphosphorylase</fullName>
    </alternativeName>
    <alternativeName>
        <fullName evidence="5">ATP:AMP phosphotransferase</fullName>
    </alternativeName>
    <alternativeName>
        <fullName evidence="5">Adenylate monophosphate kinase</fullName>
    </alternativeName>
</protein>
<dbReference type="NCBIfam" id="NF011104">
    <property type="entry name" value="PRK14531.1"/>
    <property type="match status" value="1"/>
</dbReference>
<dbReference type="NCBIfam" id="NF011105">
    <property type="entry name" value="PRK14532.1"/>
    <property type="match status" value="1"/>
</dbReference>
<feature type="binding site" evidence="5">
    <location>
        <position position="145"/>
    </location>
    <ligand>
        <name>AMP</name>
        <dbReference type="ChEBI" id="CHEBI:456215"/>
    </ligand>
</feature>
<comment type="function">
    <text evidence="5">Catalyzes the reversible transfer of the terminal phosphate group between ATP and AMP. Plays an important role in cellular energy homeostasis and in adenine nucleotide metabolism.</text>
</comment>
<comment type="similarity">
    <text evidence="5 6">Belongs to the adenylate kinase family.</text>
</comment>
<dbReference type="Pfam" id="PF00406">
    <property type="entry name" value="ADK"/>
    <property type="match status" value="1"/>
</dbReference>
<comment type="pathway">
    <text evidence="5">Purine metabolism; AMP biosynthesis via salvage pathway; AMP from ADP: step 1/1.</text>
</comment>
<evidence type="ECO:0000256" key="2">
    <source>
        <dbReference type="ARBA" id="ARBA00022727"/>
    </source>
</evidence>
<dbReference type="PROSITE" id="PS00113">
    <property type="entry name" value="ADENYLATE_KINASE"/>
    <property type="match status" value="1"/>
</dbReference>
<dbReference type="NCBIfam" id="NF011100">
    <property type="entry name" value="PRK14527.1"/>
    <property type="match status" value="1"/>
</dbReference>
<evidence type="ECO:0000256" key="3">
    <source>
        <dbReference type="ARBA" id="ARBA00022741"/>
    </source>
</evidence>
<proteinExistence type="inferred from homology"/>
<dbReference type="InterPro" id="IPR027417">
    <property type="entry name" value="P-loop_NTPase"/>
</dbReference>
<keyword evidence="5" id="KW-0963">Cytoplasm</keyword>
<keyword evidence="5 7" id="KW-0067">ATP-binding</keyword>
<evidence type="ECO:0000313" key="8">
    <source>
        <dbReference type="EMBL" id="GAA3698330.1"/>
    </source>
</evidence>
<feature type="binding site" evidence="5">
    <location>
        <position position="134"/>
    </location>
    <ligand>
        <name>AMP</name>
        <dbReference type="ChEBI" id="CHEBI:456215"/>
    </ligand>
</feature>
<feature type="region of interest" description="NMP" evidence="5">
    <location>
        <begin position="31"/>
        <end position="60"/>
    </location>
</feature>
<comment type="caution">
    <text evidence="5">Lacks conserved residue(s) required for the propagation of feature annotation.</text>
</comment>
<feature type="binding site" evidence="5">
    <location>
        <position position="93"/>
    </location>
    <ligand>
        <name>AMP</name>
        <dbReference type="ChEBI" id="CHEBI:456215"/>
    </ligand>
</feature>
<evidence type="ECO:0000256" key="7">
    <source>
        <dbReference type="RuleBase" id="RU003331"/>
    </source>
</evidence>
<dbReference type="CDD" id="cd01428">
    <property type="entry name" value="ADK"/>
    <property type="match status" value="1"/>
</dbReference>
<keyword evidence="4 5" id="KW-0418">Kinase</keyword>
<dbReference type="EC" id="2.7.4.3" evidence="5 7"/>
<keyword evidence="9" id="KW-1185">Reference proteome</keyword>
<comment type="catalytic activity">
    <reaction evidence="5 7">
        <text>AMP + ATP = 2 ADP</text>
        <dbReference type="Rhea" id="RHEA:12973"/>
        <dbReference type="ChEBI" id="CHEBI:30616"/>
        <dbReference type="ChEBI" id="CHEBI:456215"/>
        <dbReference type="ChEBI" id="CHEBI:456216"/>
        <dbReference type="EC" id="2.7.4.3"/>
    </reaction>
</comment>
<accession>A0ABP7D3R1</accession>
<keyword evidence="3 5" id="KW-0547">Nucleotide-binding</keyword>
<dbReference type="Proteomes" id="UP001501536">
    <property type="component" value="Unassembled WGS sequence"/>
</dbReference>
<feature type="binding site" evidence="5">
    <location>
        <begin position="86"/>
        <end position="89"/>
    </location>
    <ligand>
        <name>AMP</name>
        <dbReference type="ChEBI" id="CHEBI:456215"/>
    </ligand>
</feature>
<reference evidence="9" key="1">
    <citation type="journal article" date="2019" name="Int. J. Syst. Evol. Microbiol.">
        <title>The Global Catalogue of Microorganisms (GCM) 10K type strain sequencing project: providing services to taxonomists for standard genome sequencing and annotation.</title>
        <authorList>
            <consortium name="The Broad Institute Genomics Platform"/>
            <consortium name="The Broad Institute Genome Sequencing Center for Infectious Disease"/>
            <person name="Wu L."/>
            <person name="Ma J."/>
        </authorList>
    </citation>
    <scope>NUCLEOTIDE SEQUENCE [LARGE SCALE GENOMIC DNA]</scope>
    <source>
        <strain evidence="9">JCM 16961</strain>
    </source>
</reference>
<keyword evidence="1 5" id="KW-0808">Transferase</keyword>